<evidence type="ECO:0000256" key="1">
    <source>
        <dbReference type="SAM" id="MobiDB-lite"/>
    </source>
</evidence>
<evidence type="ECO:0000313" key="2">
    <source>
        <dbReference type="EMBL" id="KAK8223684.1"/>
    </source>
</evidence>
<reference evidence="2 3" key="1">
    <citation type="submission" date="2024-04" db="EMBL/GenBank/DDBJ databases">
        <title>Phyllosticta paracitricarpa is synonymous to the EU quarantine fungus P. citricarpa based on phylogenomic analyses.</title>
        <authorList>
            <consortium name="Lawrence Berkeley National Laboratory"/>
            <person name="Van Ingen-Buijs V.A."/>
            <person name="Van Westerhoven A.C."/>
            <person name="Haridas S."/>
            <person name="Skiadas P."/>
            <person name="Martin F."/>
            <person name="Groenewald J.Z."/>
            <person name="Crous P.W."/>
            <person name="Seidl M.F."/>
        </authorList>
    </citation>
    <scope>NUCLEOTIDE SEQUENCE [LARGE SCALE GENOMIC DNA]</scope>
    <source>
        <strain evidence="2 3">CBS 123374</strain>
    </source>
</reference>
<name>A0ABR1Y9Q5_9PEZI</name>
<proteinExistence type="predicted"/>
<dbReference type="Pfam" id="PF08613">
    <property type="entry name" value="Cyclin"/>
    <property type="match status" value="1"/>
</dbReference>
<evidence type="ECO:0000313" key="3">
    <source>
        <dbReference type="Proteomes" id="UP001492380"/>
    </source>
</evidence>
<gene>
    <name evidence="2" type="ORF">HDK90DRAFT_498689</name>
</gene>
<accession>A0ABR1Y9Q5</accession>
<dbReference type="PANTHER" id="PTHR15615">
    <property type="match status" value="1"/>
</dbReference>
<feature type="region of interest" description="Disordered" evidence="1">
    <location>
        <begin position="1"/>
        <end position="59"/>
    </location>
</feature>
<dbReference type="EMBL" id="JBBWRZ010000013">
    <property type="protein sequence ID" value="KAK8223684.1"/>
    <property type="molecule type" value="Genomic_DNA"/>
</dbReference>
<keyword evidence="3" id="KW-1185">Reference proteome</keyword>
<protein>
    <submittedName>
        <fullName evidence="2">Cyclin-domain-containing protein</fullName>
    </submittedName>
</protein>
<dbReference type="InterPro" id="IPR013922">
    <property type="entry name" value="Cyclin_PHO80-like"/>
</dbReference>
<dbReference type="CDD" id="cd20558">
    <property type="entry name" value="CYCLIN_ScPCL7-like"/>
    <property type="match status" value="1"/>
</dbReference>
<organism evidence="2 3">
    <name type="scientific">Phyllosticta capitalensis</name>
    <dbReference type="NCBI Taxonomy" id="121624"/>
    <lineage>
        <taxon>Eukaryota</taxon>
        <taxon>Fungi</taxon>
        <taxon>Dikarya</taxon>
        <taxon>Ascomycota</taxon>
        <taxon>Pezizomycotina</taxon>
        <taxon>Dothideomycetes</taxon>
        <taxon>Dothideomycetes incertae sedis</taxon>
        <taxon>Botryosphaeriales</taxon>
        <taxon>Phyllostictaceae</taxon>
        <taxon>Phyllosticta</taxon>
    </lineage>
</organism>
<comment type="caution">
    <text evidence="2">The sequence shown here is derived from an EMBL/GenBank/DDBJ whole genome shotgun (WGS) entry which is preliminary data.</text>
</comment>
<dbReference type="Gene3D" id="1.10.472.10">
    <property type="entry name" value="Cyclin-like"/>
    <property type="match status" value="1"/>
</dbReference>
<feature type="region of interest" description="Disordered" evidence="1">
    <location>
        <begin position="79"/>
        <end position="124"/>
    </location>
</feature>
<dbReference type="Proteomes" id="UP001492380">
    <property type="component" value="Unassembled WGS sequence"/>
</dbReference>
<sequence>MEAQDATAGASRSPVDSHQHRLPQPPNPSSDAGVIPKISSPDQNAPSPPADATWDPASMRPETAMKLLCRAVMALASAAGDVPPTPPISLPGTPRRVSMDVPGSRSRSNSRPATPVPSDDLKAPTFRGIVIGSPEAHAHEPSARDVGHGAEPVHKQQSAIARKFFSKTPPPITLHEYLMRLQRYCPMSTAVYLAAGAYILKLAVEDRVVPLTSRTIHRLVLGTLRVAMKALEDLRYPQQRFAGVGGVRETELHKLEISVCYLMDFELQVSQESLYRKTMALQQAGLQAAAIQSKLPATFRPRLPSRTGSAQREITA</sequence>
<dbReference type="PANTHER" id="PTHR15615:SF32">
    <property type="entry name" value="PROTEIN KINASE COMPLEX COMPONENT, PUTATIVE (AFU_ORTHOLOGUE AFUA_2G07660)-RELATED"/>
    <property type="match status" value="1"/>
</dbReference>